<proteinExistence type="predicted"/>
<evidence type="ECO:0000313" key="1">
    <source>
        <dbReference type="EMBL" id="TXL69697.1"/>
    </source>
</evidence>
<accession>A0A5C8P7I4</accession>
<dbReference type="EMBL" id="VDUZ01000074">
    <property type="protein sequence ID" value="TXL69697.1"/>
    <property type="molecule type" value="Genomic_DNA"/>
</dbReference>
<keyword evidence="2" id="KW-1185">Reference proteome</keyword>
<dbReference type="Proteomes" id="UP000321638">
    <property type="component" value="Unassembled WGS sequence"/>
</dbReference>
<name>A0A5C8P7I4_9HYPH</name>
<dbReference type="AlphaFoldDB" id="A0A5C8P7I4"/>
<evidence type="ECO:0000313" key="2">
    <source>
        <dbReference type="Proteomes" id="UP000321638"/>
    </source>
</evidence>
<gene>
    <name evidence="1" type="ORF">FHP25_37830</name>
</gene>
<reference evidence="1 2" key="1">
    <citation type="submission" date="2019-06" db="EMBL/GenBank/DDBJ databases">
        <title>New taxonomy in bacterial strain CC-CFT640, isolated from vineyard.</title>
        <authorList>
            <person name="Lin S.-Y."/>
            <person name="Tsai C.-F."/>
            <person name="Young C.-C."/>
        </authorList>
    </citation>
    <scope>NUCLEOTIDE SEQUENCE [LARGE SCALE GENOMIC DNA]</scope>
    <source>
        <strain evidence="1 2">CC-CFT640</strain>
    </source>
</reference>
<protein>
    <submittedName>
        <fullName evidence="1">Uncharacterized protein</fullName>
    </submittedName>
</protein>
<dbReference type="OrthoDB" id="5770315at2"/>
<sequence length="128" mass="14415">MALDDRFAKALLKKAHRGFNGYPIATVAYYGPDDRRASKVAVSVLMAQDEDIAELRRWFSEHGDVRRDATVQRAILEFIRRHDAQSVAIGDGIMGCPHEEGIDYPDGEACPQCPFWAGRKRPIGKLMR</sequence>
<dbReference type="RefSeq" id="WP_147852202.1">
    <property type="nucleotide sequence ID" value="NZ_VDUZ01000074.1"/>
</dbReference>
<comment type="caution">
    <text evidence="1">The sequence shown here is derived from an EMBL/GenBank/DDBJ whole genome shotgun (WGS) entry which is preliminary data.</text>
</comment>
<organism evidence="1 2">
    <name type="scientific">Vineibacter terrae</name>
    <dbReference type="NCBI Taxonomy" id="2586908"/>
    <lineage>
        <taxon>Bacteria</taxon>
        <taxon>Pseudomonadati</taxon>
        <taxon>Pseudomonadota</taxon>
        <taxon>Alphaproteobacteria</taxon>
        <taxon>Hyphomicrobiales</taxon>
        <taxon>Vineibacter</taxon>
    </lineage>
</organism>